<feature type="compositionally biased region" description="Basic and acidic residues" evidence="1">
    <location>
        <begin position="99"/>
        <end position="108"/>
    </location>
</feature>
<keyword evidence="3" id="KW-1185">Reference proteome</keyword>
<evidence type="ECO:0000313" key="3">
    <source>
        <dbReference type="Proteomes" id="UP001152320"/>
    </source>
</evidence>
<organism evidence="2 3">
    <name type="scientific">Holothuria leucospilota</name>
    <name type="common">Black long sea cucumber</name>
    <name type="synonym">Mertensiothuria leucospilota</name>
    <dbReference type="NCBI Taxonomy" id="206669"/>
    <lineage>
        <taxon>Eukaryota</taxon>
        <taxon>Metazoa</taxon>
        <taxon>Echinodermata</taxon>
        <taxon>Eleutherozoa</taxon>
        <taxon>Echinozoa</taxon>
        <taxon>Holothuroidea</taxon>
        <taxon>Aspidochirotacea</taxon>
        <taxon>Aspidochirotida</taxon>
        <taxon>Holothuriidae</taxon>
        <taxon>Holothuria</taxon>
    </lineage>
</organism>
<feature type="compositionally biased region" description="Polar residues" evidence="1">
    <location>
        <begin position="89"/>
        <end position="98"/>
    </location>
</feature>
<evidence type="ECO:0000256" key="1">
    <source>
        <dbReference type="SAM" id="MobiDB-lite"/>
    </source>
</evidence>
<evidence type="ECO:0000313" key="2">
    <source>
        <dbReference type="EMBL" id="KAJ8043644.1"/>
    </source>
</evidence>
<feature type="region of interest" description="Disordered" evidence="1">
    <location>
        <begin position="84"/>
        <end position="134"/>
    </location>
</feature>
<proteinExistence type="predicted"/>
<dbReference type="EMBL" id="JAIZAY010000004">
    <property type="protein sequence ID" value="KAJ8043644.1"/>
    <property type="molecule type" value="Genomic_DNA"/>
</dbReference>
<name>A0A9Q1CFF2_HOLLE</name>
<dbReference type="AlphaFoldDB" id="A0A9Q1CFF2"/>
<dbReference type="Proteomes" id="UP001152320">
    <property type="component" value="Chromosome 4"/>
</dbReference>
<reference evidence="2" key="1">
    <citation type="submission" date="2021-10" db="EMBL/GenBank/DDBJ databases">
        <title>Tropical sea cucumber genome reveals ecological adaptation and Cuvierian tubules defense mechanism.</title>
        <authorList>
            <person name="Chen T."/>
        </authorList>
    </citation>
    <scope>NUCLEOTIDE SEQUENCE</scope>
    <source>
        <strain evidence="2">Nanhai2018</strain>
        <tissue evidence="2">Muscle</tissue>
    </source>
</reference>
<accession>A0A9Q1CFF2</accession>
<feature type="compositionally biased region" description="Pro residues" evidence="1">
    <location>
        <begin position="119"/>
        <end position="131"/>
    </location>
</feature>
<protein>
    <submittedName>
        <fullName evidence="2">Uncharacterized protein</fullName>
    </submittedName>
</protein>
<gene>
    <name evidence="2" type="ORF">HOLleu_10833</name>
</gene>
<comment type="caution">
    <text evidence="2">The sequence shown here is derived from an EMBL/GenBank/DDBJ whole genome shotgun (WGS) entry which is preliminary data.</text>
</comment>
<sequence length="240" mass="26887">MIRLNRDKLAACWNGPFRVSRVMNNGTTYQLQDLSNLNKPVKILHYNRLKPFCSPYNLGEGGDGNVNIPVQVQVPRLDLQMEIPEDQSEPQAPSTNVSKDNKVTRENPIEVAEATEPSEQPPASPRPPAPPTTVTCKKEVVHRTLILEDMISVFKDSKIMESEIKLIVVGEMGQRRLTCYRQNSCERLQGPQGVPVRFSEAFLVAVLLGEEELTDEIMLTSLNEYVTDAVKELIKRGGTD</sequence>